<dbReference type="EMBL" id="CM043019">
    <property type="protein sequence ID" value="KAI4460889.1"/>
    <property type="molecule type" value="Genomic_DNA"/>
</dbReference>
<accession>A0ACB9T249</accession>
<gene>
    <name evidence="1" type="ORF">MML48_5g00005027</name>
</gene>
<proteinExistence type="predicted"/>
<evidence type="ECO:0000313" key="2">
    <source>
        <dbReference type="Proteomes" id="UP001056778"/>
    </source>
</evidence>
<comment type="caution">
    <text evidence="1">The sequence shown here is derived from an EMBL/GenBank/DDBJ whole genome shotgun (WGS) entry which is preliminary data.</text>
</comment>
<name>A0ACB9T249_HOLOL</name>
<protein>
    <submittedName>
        <fullName evidence="1">Carbohydrate binding domain containing protein</fullName>
    </submittedName>
</protein>
<dbReference type="Proteomes" id="UP001056778">
    <property type="component" value="Chromosome 5"/>
</dbReference>
<reference evidence="1" key="1">
    <citation type="submission" date="2022-04" db="EMBL/GenBank/DDBJ databases">
        <title>Chromosome-scale genome assembly of Holotrichia oblita Faldermann.</title>
        <authorList>
            <person name="Rongchong L."/>
        </authorList>
    </citation>
    <scope>NUCLEOTIDE SEQUENCE</scope>
    <source>
        <strain evidence="1">81SQS9</strain>
    </source>
</reference>
<keyword evidence="2" id="KW-1185">Reference proteome</keyword>
<evidence type="ECO:0000313" key="1">
    <source>
        <dbReference type="EMBL" id="KAI4460889.1"/>
    </source>
</evidence>
<sequence>MATTESHHPEPPSVKKVSPTKFRVIHTYVRNPDREVDNLLAEVAVTEGLQVSNFVVASAIETNRESLCIHYSQELDQLAAGYTDGVVRFYKANTMELVQSLSDDDILESPAPVTNIKHRPLSKNYPATDTIVCTYANGCVKCWNYSFCQCVYTIKEKRQTYGIAYHPRLPKFVTCGDDCKVYMYDEENRVQERIFSGSNTPGVLDGHTSRVFAACFNPRSNHELITGGWDNVIQFWDARQPFAIRHISGIHICGDGLDIHPKGTEALGTINKLPGAVYSIALGPTKKPRDTGPQKKSKQAPAKMDVSLNLPKLAIRNKIIITSINKWTKNMKKPPTSGT</sequence>
<organism evidence="1 2">
    <name type="scientific">Holotrichia oblita</name>
    <name type="common">Chafer beetle</name>
    <dbReference type="NCBI Taxonomy" id="644536"/>
    <lineage>
        <taxon>Eukaryota</taxon>
        <taxon>Metazoa</taxon>
        <taxon>Ecdysozoa</taxon>
        <taxon>Arthropoda</taxon>
        <taxon>Hexapoda</taxon>
        <taxon>Insecta</taxon>
        <taxon>Pterygota</taxon>
        <taxon>Neoptera</taxon>
        <taxon>Endopterygota</taxon>
        <taxon>Coleoptera</taxon>
        <taxon>Polyphaga</taxon>
        <taxon>Scarabaeiformia</taxon>
        <taxon>Scarabaeidae</taxon>
        <taxon>Melolonthinae</taxon>
        <taxon>Holotrichia</taxon>
    </lineage>
</organism>